<sequence length="177" mass="18211">MGSLSQIITSGGGGSILVGVGGVDGGALWLGCAEGSLLMSGVYVAVSASPLSLDEVVGSVRDPRVGGVVTFCGVVRNHDGARDVSGLEYSAHPSAEDVLREVAQEAVAFEGVHAVAAVHRVGVLEVGDVAVVMAVGAEHRGEAFAACRFFIDELKQRVPVWKHQLFADGSDEWVGTP</sequence>
<keyword evidence="1" id="KW-0808">Transferase</keyword>
<dbReference type="EMBL" id="UFYA01000001">
    <property type="protein sequence ID" value="STD10161.1"/>
    <property type="molecule type" value="Genomic_DNA"/>
</dbReference>
<proteinExistence type="predicted"/>
<dbReference type="EC" id="2.8.1.12" evidence="1"/>
<evidence type="ECO:0000313" key="1">
    <source>
        <dbReference type="EMBL" id="STD10161.1"/>
    </source>
</evidence>
<dbReference type="SUPFAM" id="SSF54690">
    <property type="entry name" value="Molybdopterin synthase subunit MoaE"/>
    <property type="match status" value="1"/>
</dbReference>
<comment type="caution">
    <text evidence="1">The sequence shown here is derived from an EMBL/GenBank/DDBJ whole genome shotgun (WGS) entry which is preliminary data.</text>
</comment>
<organism evidence="1 2">
    <name type="scientific">Dermatophilus congolensis</name>
    <dbReference type="NCBI Taxonomy" id="1863"/>
    <lineage>
        <taxon>Bacteria</taxon>
        <taxon>Bacillati</taxon>
        <taxon>Actinomycetota</taxon>
        <taxon>Actinomycetes</taxon>
        <taxon>Micrococcales</taxon>
        <taxon>Dermatophilaceae</taxon>
        <taxon>Dermatophilus</taxon>
    </lineage>
</organism>
<protein>
    <submittedName>
        <fullName evidence="1">Molybdopterin synthase catalytic subunit 1</fullName>
        <ecNumber evidence="1">2.8.1.12</ecNumber>
    </submittedName>
</protein>
<evidence type="ECO:0000313" key="2">
    <source>
        <dbReference type="Proteomes" id="UP000254118"/>
    </source>
</evidence>
<dbReference type="Pfam" id="PF02391">
    <property type="entry name" value="MoaE"/>
    <property type="match status" value="1"/>
</dbReference>
<dbReference type="GO" id="GO:0030366">
    <property type="term" value="F:molybdopterin synthase activity"/>
    <property type="evidence" value="ECO:0007669"/>
    <property type="project" value="UniProtKB-EC"/>
</dbReference>
<reference evidence="1 2" key="1">
    <citation type="submission" date="2018-06" db="EMBL/GenBank/DDBJ databases">
        <authorList>
            <consortium name="Pathogen Informatics"/>
            <person name="Doyle S."/>
        </authorList>
    </citation>
    <scope>NUCLEOTIDE SEQUENCE [LARGE SCALE GENOMIC DNA]</scope>
    <source>
        <strain evidence="1 2">NCTC7915</strain>
    </source>
</reference>
<gene>
    <name evidence="1" type="primary">moaE1</name>
    <name evidence="1" type="ORF">NCTC7915_01319</name>
</gene>
<dbReference type="GO" id="GO:0006777">
    <property type="term" value="P:Mo-molybdopterin cofactor biosynthetic process"/>
    <property type="evidence" value="ECO:0007669"/>
    <property type="project" value="InterPro"/>
</dbReference>
<dbReference type="Proteomes" id="UP000254118">
    <property type="component" value="Unassembled WGS sequence"/>
</dbReference>
<accession>A0AA46H0K4</accession>
<dbReference type="PANTHER" id="PTHR23404">
    <property type="entry name" value="MOLYBDOPTERIN SYNTHASE RELATED"/>
    <property type="match status" value="1"/>
</dbReference>
<name>A0AA46H0K4_9MICO</name>
<dbReference type="AlphaFoldDB" id="A0AA46H0K4"/>
<dbReference type="InterPro" id="IPR036563">
    <property type="entry name" value="MoaE_sf"/>
</dbReference>
<dbReference type="CDD" id="cd00756">
    <property type="entry name" value="MoaE"/>
    <property type="match status" value="1"/>
</dbReference>
<dbReference type="Gene3D" id="3.90.1170.40">
    <property type="entry name" value="Molybdopterin biosynthesis MoaE subunit"/>
    <property type="match status" value="1"/>
</dbReference>
<dbReference type="InterPro" id="IPR003448">
    <property type="entry name" value="Mopterin_biosynth_MoaE"/>
</dbReference>